<evidence type="ECO:0008006" key="3">
    <source>
        <dbReference type="Google" id="ProtNLM"/>
    </source>
</evidence>
<sequence>MADNVSISFGADTTGFLDGVARVSAALSKIDEAARACGASQQDVARTNLVAINGEIAAEQMAFAQKQSLYGQLTRLKLMTGEERVVAAKAALDAEYAAESALLQKEAQIEGLRPSQRQAVLGRMTLLDQKYAADSQRLMLQSVEQMVAPMNHMVDAMSASFSSSLTGMIMGTKNLQQAMRSLTQAVVSQFVRMGVEVVADWAKKQLAMAALSLAGEGQKTAAASAGAAARTGISAGEAAAGEATVFASILRNITASASETFAGVFGFLAPVMGPAAAAPAAAAQGAVLSVAAFDIGAWSIPQDQLAMVHQNELIMPAAEAGAFRSMLNSQANGGSQAQSAGDTHVHLNVSAMDAASVKSWLGANSRQIMKAMSQAVSNGDHLGLRRLAR</sequence>
<organism evidence="1 2">
    <name type="scientific">Rhodoblastus acidophilus</name>
    <name type="common">Rhodopseudomonas acidophila</name>
    <dbReference type="NCBI Taxonomy" id="1074"/>
    <lineage>
        <taxon>Bacteria</taxon>
        <taxon>Pseudomonadati</taxon>
        <taxon>Pseudomonadota</taxon>
        <taxon>Alphaproteobacteria</taxon>
        <taxon>Hyphomicrobiales</taxon>
        <taxon>Rhodoblastaceae</taxon>
        <taxon>Rhodoblastus</taxon>
    </lineage>
</organism>
<keyword evidence="2" id="KW-1185">Reference proteome</keyword>
<dbReference type="OrthoDB" id="8443378at2"/>
<dbReference type="AlphaFoldDB" id="A0A212QL53"/>
<proteinExistence type="predicted"/>
<dbReference type="Proteomes" id="UP000198418">
    <property type="component" value="Unassembled WGS sequence"/>
</dbReference>
<reference evidence="2" key="1">
    <citation type="submission" date="2017-06" db="EMBL/GenBank/DDBJ databases">
        <authorList>
            <person name="Varghese N."/>
            <person name="Submissions S."/>
        </authorList>
    </citation>
    <scope>NUCLEOTIDE SEQUENCE [LARGE SCALE GENOMIC DNA]</scope>
    <source>
        <strain evidence="2">DSM 137</strain>
    </source>
</reference>
<evidence type="ECO:0000313" key="1">
    <source>
        <dbReference type="EMBL" id="SNB60107.1"/>
    </source>
</evidence>
<gene>
    <name evidence="1" type="ORF">SAMN06265338_101732</name>
</gene>
<dbReference type="EMBL" id="FYDG01000001">
    <property type="protein sequence ID" value="SNB60107.1"/>
    <property type="molecule type" value="Genomic_DNA"/>
</dbReference>
<accession>A0A212QL53</accession>
<protein>
    <recommendedName>
        <fullName evidence="3">Phage tail tape measure protein</fullName>
    </recommendedName>
</protein>
<name>A0A212QL53_RHOAC</name>
<dbReference type="RefSeq" id="WP_088519170.1">
    <property type="nucleotide sequence ID" value="NZ_FYDG01000001.1"/>
</dbReference>
<evidence type="ECO:0000313" key="2">
    <source>
        <dbReference type="Proteomes" id="UP000198418"/>
    </source>
</evidence>